<dbReference type="PANTHER" id="PTHR18964:SF169">
    <property type="entry name" value="N-ACETYLMANNOSAMINE KINASE"/>
    <property type="match status" value="1"/>
</dbReference>
<dbReference type="Proteomes" id="UP000516230">
    <property type="component" value="Chromosome"/>
</dbReference>
<sequence length="376" mass="35385">MTGRGHPPGAAPGGGLPAGAVTGPGLPAAVPGPAAAHGPAGTVTGRGHPSATVTDRGHPAGAAPGGGLPAGPVVALDLGGTKIAAALVAADGRIAARLTRPTPARSGADAVLDALADAARAVSAGAKPVAVGVASAGVIDPWTGTVTSATDSLTGWAGTALGPGLANRTGLPVACDNDVRAAAGPELASMGPGASLLFAAIGTGVGGAVAAGGRMLHGAAGIAGHLGHLPSPEAGDLPCTCGGTGHLEVIASGPAVTALYERLSGRRAERLESVAALAAGGDAHAVRAITTGAAAAGRVLGGLANAIGPDRVVVGGGVPGIGPLYRDALDAAFAAELMPPLLGLRPAPPAFGHDAAVTGAAALPRTLPLHHPGALR</sequence>
<reference evidence="3 4" key="1">
    <citation type="submission" date="2020-08" db="EMBL/GenBank/DDBJ databases">
        <title>A novel species.</title>
        <authorList>
            <person name="Gao J."/>
        </authorList>
    </citation>
    <scope>NUCLEOTIDE SEQUENCE [LARGE SCALE GENOMIC DNA]</scope>
    <source>
        <strain evidence="3 4">CRPJ-33</strain>
    </source>
</reference>
<proteinExistence type="inferred from homology"/>
<protein>
    <submittedName>
        <fullName evidence="3">ROK family protein</fullName>
    </submittedName>
</protein>
<evidence type="ECO:0000313" key="3">
    <source>
        <dbReference type="EMBL" id="QNP62112.1"/>
    </source>
</evidence>
<dbReference type="PROSITE" id="PS01125">
    <property type="entry name" value="ROK"/>
    <property type="match status" value="1"/>
</dbReference>
<dbReference type="AlphaFoldDB" id="A0A7H0HNJ6"/>
<keyword evidence="4" id="KW-1185">Reference proteome</keyword>
<dbReference type="InterPro" id="IPR000600">
    <property type="entry name" value="ROK"/>
</dbReference>
<accession>A0A7H0HNJ6</accession>
<feature type="region of interest" description="Disordered" evidence="2">
    <location>
        <begin position="1"/>
        <end position="66"/>
    </location>
</feature>
<dbReference type="KEGG" id="sgj:IAG43_03660"/>
<dbReference type="SUPFAM" id="SSF53067">
    <property type="entry name" value="Actin-like ATPase domain"/>
    <property type="match status" value="1"/>
</dbReference>
<organism evidence="3 4">
    <name type="scientific">Streptomyces genisteinicus</name>
    <dbReference type="NCBI Taxonomy" id="2768068"/>
    <lineage>
        <taxon>Bacteria</taxon>
        <taxon>Bacillati</taxon>
        <taxon>Actinomycetota</taxon>
        <taxon>Actinomycetes</taxon>
        <taxon>Kitasatosporales</taxon>
        <taxon>Streptomycetaceae</taxon>
        <taxon>Streptomyces</taxon>
    </lineage>
</organism>
<name>A0A7H0HNJ6_9ACTN</name>
<evidence type="ECO:0000256" key="2">
    <source>
        <dbReference type="SAM" id="MobiDB-lite"/>
    </source>
</evidence>
<comment type="similarity">
    <text evidence="1">Belongs to the ROK (NagC/XylR) family.</text>
</comment>
<gene>
    <name evidence="3" type="ORF">IAG43_03660</name>
</gene>
<dbReference type="InterPro" id="IPR049874">
    <property type="entry name" value="ROK_cs"/>
</dbReference>
<evidence type="ECO:0000256" key="1">
    <source>
        <dbReference type="ARBA" id="ARBA00006479"/>
    </source>
</evidence>
<dbReference type="EMBL" id="CP060825">
    <property type="protein sequence ID" value="QNP62112.1"/>
    <property type="molecule type" value="Genomic_DNA"/>
</dbReference>
<dbReference type="InterPro" id="IPR043129">
    <property type="entry name" value="ATPase_NBD"/>
</dbReference>
<dbReference type="Pfam" id="PF00480">
    <property type="entry name" value="ROK"/>
    <property type="match status" value="1"/>
</dbReference>
<evidence type="ECO:0000313" key="4">
    <source>
        <dbReference type="Proteomes" id="UP000516230"/>
    </source>
</evidence>
<dbReference type="Gene3D" id="3.30.420.40">
    <property type="match status" value="2"/>
</dbReference>
<feature type="compositionally biased region" description="Low complexity" evidence="2">
    <location>
        <begin position="18"/>
        <end position="45"/>
    </location>
</feature>
<dbReference type="RefSeq" id="WP_187739313.1">
    <property type="nucleotide sequence ID" value="NZ_CP060825.1"/>
</dbReference>
<dbReference type="PANTHER" id="PTHR18964">
    <property type="entry name" value="ROK (REPRESSOR, ORF, KINASE) FAMILY"/>
    <property type="match status" value="1"/>
</dbReference>